<feature type="region of interest" description="Disordered" evidence="1">
    <location>
        <begin position="91"/>
        <end position="151"/>
    </location>
</feature>
<dbReference type="AlphaFoldDB" id="A0A0E0MQR8"/>
<accession>A0A0E0MQR8</accession>
<feature type="compositionally biased region" description="Low complexity" evidence="1">
    <location>
        <begin position="115"/>
        <end position="139"/>
    </location>
</feature>
<keyword evidence="2" id="KW-1133">Transmembrane helix</keyword>
<dbReference type="EnsemblPlants" id="ORUFI01G01560.1">
    <property type="protein sequence ID" value="ORUFI01G01560.1"/>
    <property type="gene ID" value="ORUFI01G01560"/>
</dbReference>
<keyword evidence="4" id="KW-1185">Reference proteome</keyword>
<dbReference type="OMA" id="HLACCAC"/>
<dbReference type="Proteomes" id="UP000008022">
    <property type="component" value="Unassembled WGS sequence"/>
</dbReference>
<feature type="transmembrane region" description="Helical" evidence="2">
    <location>
        <begin position="200"/>
        <end position="221"/>
    </location>
</feature>
<sequence>MVVAPEPEAIAVRIDMAMLHCPICFLPLKPPIFQVPCLLLQCLMLHPFLVSWLHSYESFLSLSIDLCSAMLGTWLAATAAARSPAAGATRAKASASASSTPALAPWRPSSRRPRSSAPTRHTAAGATSPTTPSTTTSARARTRRAHARSPAAASPALLEHLAAAHSCHVDKVEYGKALCLRVPASERRRRLLVGEEDKRVFLLAMAAVGAASAVTLVRVAASAETAARYRCKMWANAPAAAAAAVAGAASGKADMVMVDMEVASSGVAPGGVAVEEATFLAVPPKMLHGEHKEIILGICIDKKTS</sequence>
<dbReference type="HOGENOM" id="CLU_040603_0_0_1"/>
<reference evidence="4" key="1">
    <citation type="submission" date="2013-06" db="EMBL/GenBank/DDBJ databases">
        <authorList>
            <person name="Zhao Q."/>
        </authorList>
    </citation>
    <scope>NUCLEOTIDE SEQUENCE</scope>
    <source>
        <strain evidence="4">cv. W1943</strain>
    </source>
</reference>
<dbReference type="STRING" id="4529.A0A0E0MQR8"/>
<proteinExistence type="predicted"/>
<dbReference type="SUPFAM" id="SSF49599">
    <property type="entry name" value="TRAF domain-like"/>
    <property type="match status" value="1"/>
</dbReference>
<keyword evidence="2" id="KW-0472">Membrane</keyword>
<reference evidence="3" key="2">
    <citation type="submission" date="2015-06" db="UniProtKB">
        <authorList>
            <consortium name="EnsemblPlants"/>
        </authorList>
    </citation>
    <scope>IDENTIFICATION</scope>
</reference>
<dbReference type="Gramene" id="ORUFI01G01560.1">
    <property type="protein sequence ID" value="ORUFI01G01560.1"/>
    <property type="gene ID" value="ORUFI01G01560"/>
</dbReference>
<keyword evidence="2" id="KW-0812">Transmembrane</keyword>
<evidence type="ECO:0000256" key="2">
    <source>
        <dbReference type="SAM" id="Phobius"/>
    </source>
</evidence>
<dbReference type="InterPro" id="IPR044286">
    <property type="entry name" value="SINL_plant"/>
</dbReference>
<organism evidence="3 4">
    <name type="scientific">Oryza rufipogon</name>
    <name type="common">Brownbeard rice</name>
    <name type="synonym">Asian wild rice</name>
    <dbReference type="NCBI Taxonomy" id="4529"/>
    <lineage>
        <taxon>Eukaryota</taxon>
        <taxon>Viridiplantae</taxon>
        <taxon>Streptophyta</taxon>
        <taxon>Embryophyta</taxon>
        <taxon>Tracheophyta</taxon>
        <taxon>Spermatophyta</taxon>
        <taxon>Magnoliopsida</taxon>
        <taxon>Liliopsida</taxon>
        <taxon>Poales</taxon>
        <taxon>Poaceae</taxon>
        <taxon>BOP clade</taxon>
        <taxon>Oryzoideae</taxon>
        <taxon>Oryzeae</taxon>
        <taxon>Oryzinae</taxon>
        <taxon>Oryza</taxon>
    </lineage>
</organism>
<evidence type="ECO:0000313" key="4">
    <source>
        <dbReference type="Proteomes" id="UP000008022"/>
    </source>
</evidence>
<feature type="compositionally biased region" description="Low complexity" evidence="1">
    <location>
        <begin position="91"/>
        <end position="108"/>
    </location>
</feature>
<dbReference type="PANTHER" id="PTHR46632:SF18">
    <property type="entry name" value="OS01G0122200 PROTEIN"/>
    <property type="match status" value="1"/>
</dbReference>
<protein>
    <submittedName>
        <fullName evidence="3">Uncharacterized protein</fullName>
    </submittedName>
</protein>
<dbReference type="PANTHER" id="PTHR46632">
    <property type="entry name" value="E3 UBIQUITIN-PROTEIN LIGASE SINA-LIKE 4"/>
    <property type="match status" value="1"/>
</dbReference>
<evidence type="ECO:0000256" key="1">
    <source>
        <dbReference type="SAM" id="MobiDB-lite"/>
    </source>
</evidence>
<name>A0A0E0MQR8_ORYRU</name>
<evidence type="ECO:0000313" key="3">
    <source>
        <dbReference type="EnsemblPlants" id="ORUFI01G01560.1"/>
    </source>
</evidence>